<comment type="caution">
    <text evidence="1">The sequence shown here is derived from an EMBL/GenBank/DDBJ whole genome shotgun (WGS) entry which is preliminary data.</text>
</comment>
<dbReference type="Proteomes" id="UP001321473">
    <property type="component" value="Unassembled WGS sequence"/>
</dbReference>
<organism evidence="1 2">
    <name type="scientific">Amblyomma americanum</name>
    <name type="common">Lone star tick</name>
    <dbReference type="NCBI Taxonomy" id="6943"/>
    <lineage>
        <taxon>Eukaryota</taxon>
        <taxon>Metazoa</taxon>
        <taxon>Ecdysozoa</taxon>
        <taxon>Arthropoda</taxon>
        <taxon>Chelicerata</taxon>
        <taxon>Arachnida</taxon>
        <taxon>Acari</taxon>
        <taxon>Parasitiformes</taxon>
        <taxon>Ixodida</taxon>
        <taxon>Ixodoidea</taxon>
        <taxon>Ixodidae</taxon>
        <taxon>Amblyomminae</taxon>
        <taxon>Amblyomma</taxon>
    </lineage>
</organism>
<proteinExistence type="predicted"/>
<evidence type="ECO:0000313" key="1">
    <source>
        <dbReference type="EMBL" id="KAK8757513.1"/>
    </source>
</evidence>
<protein>
    <submittedName>
        <fullName evidence="1">Uncharacterized protein</fullName>
    </submittedName>
</protein>
<reference evidence="1 2" key="1">
    <citation type="journal article" date="2023" name="Arcadia Sci">
        <title>De novo assembly of a long-read Amblyomma americanum tick genome.</title>
        <authorList>
            <person name="Chou S."/>
            <person name="Poskanzer K.E."/>
            <person name="Rollins M."/>
            <person name="Thuy-Boun P.S."/>
        </authorList>
    </citation>
    <scope>NUCLEOTIDE SEQUENCE [LARGE SCALE GENOMIC DNA]</scope>
    <source>
        <strain evidence="1">F_SG_1</strain>
        <tissue evidence="1">Salivary glands</tissue>
    </source>
</reference>
<keyword evidence="2" id="KW-1185">Reference proteome</keyword>
<dbReference type="AlphaFoldDB" id="A0AAQ4D4X3"/>
<name>A0AAQ4D4X3_AMBAM</name>
<accession>A0AAQ4D4X3</accession>
<gene>
    <name evidence="1" type="ORF">V5799_004868</name>
</gene>
<dbReference type="EMBL" id="JARKHS020035150">
    <property type="protein sequence ID" value="KAK8757513.1"/>
    <property type="molecule type" value="Genomic_DNA"/>
</dbReference>
<sequence length="246" mass="27419">MLFTEASFILVHNLHLSKVSNIGYAAILFSSFSVCRHAAKLVSVCSTAHIEVERRTRKVPNLALIAFFLVINSCSRLAALVQPHHELRPCSAANRRYDVAQSGQPHVSHHAGRSEARLRKVRGRRRRLHTAASVHQGKPRIRLRPVLRQARLRGRHGFTGRLHPGRSGAARPNGALRQAFRPVPPVFVVTQRQIGPPVPFEVEEPQSPVTEPTAFIFEVSKTLPKPFQASSIKFPISKVKKPFQGS</sequence>
<evidence type="ECO:0000313" key="2">
    <source>
        <dbReference type="Proteomes" id="UP001321473"/>
    </source>
</evidence>